<evidence type="ECO:0000313" key="5">
    <source>
        <dbReference type="EMBL" id="KRN88076.1"/>
    </source>
</evidence>
<accession>A0A0A7REI1</accession>
<dbReference type="RefSeq" id="WP_010498204.1">
    <property type="nucleotide sequence ID" value="NZ_CP173417.1"/>
</dbReference>
<dbReference type="GO" id="GO:0005524">
    <property type="term" value="F:ATP binding"/>
    <property type="evidence" value="ECO:0007669"/>
    <property type="project" value="UniProtKB-KW"/>
</dbReference>
<organism evidence="4">
    <name type="scientific">Ligilactobacillus acidipiscis</name>
    <dbReference type="NCBI Taxonomy" id="89059"/>
    <lineage>
        <taxon>Bacteria</taxon>
        <taxon>Bacillati</taxon>
        <taxon>Bacillota</taxon>
        <taxon>Bacilli</taxon>
        <taxon>Lactobacillales</taxon>
        <taxon>Lactobacillaceae</taxon>
        <taxon>Ligilactobacillus</taxon>
    </lineage>
</organism>
<keyword evidence="4" id="KW-0131">Cell cycle</keyword>
<dbReference type="Pfam" id="PF00005">
    <property type="entry name" value="ABC_tran"/>
    <property type="match status" value="1"/>
</dbReference>
<reference evidence="5 7" key="2">
    <citation type="journal article" date="2015" name="Genome Announc.">
        <title>Expanding the biotechnology potential of lactobacilli through comparative genomics of 213 strains and associated genera.</title>
        <authorList>
            <person name="Sun Z."/>
            <person name="Harris H.M."/>
            <person name="McCann A."/>
            <person name="Guo C."/>
            <person name="Argimon S."/>
            <person name="Zhang W."/>
            <person name="Yang X."/>
            <person name="Jeffery I.B."/>
            <person name="Cooney J.C."/>
            <person name="Kagawa T.F."/>
            <person name="Liu W."/>
            <person name="Song Y."/>
            <person name="Salvetti E."/>
            <person name="Wrobel A."/>
            <person name="Rasinkangas P."/>
            <person name="Parkhill J."/>
            <person name="Rea M.C."/>
            <person name="O'Sullivan O."/>
            <person name="Ritari J."/>
            <person name="Douillard F.P."/>
            <person name="Paul Ross R."/>
            <person name="Yang R."/>
            <person name="Briner A.E."/>
            <person name="Felis G.E."/>
            <person name="de Vos W.M."/>
            <person name="Barrangou R."/>
            <person name="Klaenhammer T.R."/>
            <person name="Caufield P.W."/>
            <person name="Cui Y."/>
            <person name="Zhang H."/>
            <person name="O'Toole P.W."/>
        </authorList>
    </citation>
    <scope>NUCLEOTIDE SEQUENCE [LARGE SCALE GENOMIC DNA]</scope>
    <source>
        <strain evidence="5 7">DSM 15353</strain>
    </source>
</reference>
<dbReference type="GO" id="GO:0016887">
    <property type="term" value="F:ATP hydrolysis activity"/>
    <property type="evidence" value="ECO:0007669"/>
    <property type="project" value="InterPro"/>
</dbReference>
<dbReference type="Proteomes" id="UP000190935">
    <property type="component" value="Chromosome I"/>
</dbReference>
<dbReference type="AlphaFoldDB" id="A0A0A7REI1"/>
<dbReference type="PANTHER" id="PTHR24220">
    <property type="entry name" value="IMPORT ATP-BINDING PROTEIN"/>
    <property type="match status" value="1"/>
</dbReference>
<protein>
    <submittedName>
        <fullName evidence="5">Cell division ATP-binding protein FtsE</fullName>
    </submittedName>
    <submittedName>
        <fullName evidence="4">Cell division protein FtsE</fullName>
    </submittedName>
    <submittedName>
        <fullName evidence="6">Cell division transporter, ATP-binding protein FtsE (TC 3.A.5.1.1)</fullName>
    </submittedName>
</protein>
<dbReference type="EMBL" id="LT630287">
    <property type="protein sequence ID" value="SFV41299.1"/>
    <property type="molecule type" value="Genomic_DNA"/>
</dbReference>
<dbReference type="GeneID" id="95349986"/>
<evidence type="ECO:0000256" key="1">
    <source>
        <dbReference type="ARBA" id="ARBA00022741"/>
    </source>
</evidence>
<dbReference type="Proteomes" id="UP000051491">
    <property type="component" value="Unassembled WGS sequence"/>
</dbReference>
<dbReference type="GO" id="GO:0022857">
    <property type="term" value="F:transmembrane transporter activity"/>
    <property type="evidence" value="ECO:0007669"/>
    <property type="project" value="TreeGrafter"/>
</dbReference>
<evidence type="ECO:0000256" key="2">
    <source>
        <dbReference type="ARBA" id="ARBA00022840"/>
    </source>
</evidence>
<dbReference type="PATRIC" id="fig|89059.3.peg.859"/>
<dbReference type="Gene3D" id="3.40.50.300">
    <property type="entry name" value="P-loop containing nucleotide triphosphate hydrolases"/>
    <property type="match status" value="1"/>
</dbReference>
<sequence length="235" mass="26716">MIELKNVTKKYGNVWANKNISCVIEQGEFVYVVGPSGAGKTTLLEILSAQRSIDSGIARIGNIEIEYLRNEQIYKLRRQLGIVSQKDLFLPRLTIKENMETCMSALEIPTEKWEERMAEVLTSVEMMLFIERLPQELSVGQQKKIAIARALLNDPPVIIADEPTANLDVKSAKEIMQIFFRLNQMGTTIILATHDSTMVNSLRHRTLELKNGELIRDDPDGGYSRFSDPKDVYVW</sequence>
<evidence type="ECO:0000313" key="4">
    <source>
        <dbReference type="EMBL" id="AJA33627.1"/>
    </source>
</evidence>
<dbReference type="KEGG" id="laca:LAC1533_1876"/>
<reference evidence="6" key="3">
    <citation type="submission" date="2016-11" db="EMBL/GenBank/DDBJ databases">
        <authorList>
            <person name="Jaros S."/>
            <person name="Januszkiewicz K."/>
            <person name="Wedrychowicz H."/>
        </authorList>
    </citation>
    <scope>NUCLEOTIDE SEQUENCE [LARGE SCALE GENOMIC DNA]</scope>
    <source>
        <strain evidence="6">ACA-DC 1533</strain>
    </source>
</reference>
<dbReference type="STRING" id="89059.LAC1533_1876"/>
<dbReference type="InterPro" id="IPR003439">
    <property type="entry name" value="ABC_transporter-like_ATP-bd"/>
</dbReference>
<dbReference type="EMBL" id="KM886858">
    <property type="protein sequence ID" value="AJA33627.1"/>
    <property type="molecule type" value="Genomic_DNA"/>
</dbReference>
<name>A0A0A7REI1_9LACO</name>
<evidence type="ECO:0000313" key="6">
    <source>
        <dbReference type="EMBL" id="SFV41299.1"/>
    </source>
</evidence>
<keyword evidence="2 5" id="KW-0067">ATP-binding</keyword>
<dbReference type="PROSITE" id="PS00211">
    <property type="entry name" value="ABC_TRANSPORTER_1"/>
    <property type="match status" value="1"/>
</dbReference>
<dbReference type="SUPFAM" id="SSF52540">
    <property type="entry name" value="P-loop containing nucleoside triphosphate hydrolases"/>
    <property type="match status" value="1"/>
</dbReference>
<feature type="domain" description="ABC transporter" evidence="3">
    <location>
        <begin position="2"/>
        <end position="234"/>
    </location>
</feature>
<dbReference type="OrthoDB" id="9791546at2"/>
<evidence type="ECO:0000313" key="7">
    <source>
        <dbReference type="Proteomes" id="UP000051491"/>
    </source>
</evidence>
<dbReference type="GO" id="GO:0005886">
    <property type="term" value="C:plasma membrane"/>
    <property type="evidence" value="ECO:0007669"/>
    <property type="project" value="TreeGrafter"/>
</dbReference>
<dbReference type="InterPro" id="IPR015854">
    <property type="entry name" value="ABC_transpr_LolD-like"/>
</dbReference>
<gene>
    <name evidence="4" type="primary">ftsE</name>
    <name evidence="5" type="ORF">IV43_GL000823</name>
    <name evidence="6" type="ORF">LAC1533_1876</name>
</gene>
<keyword evidence="4" id="KW-0132">Cell division</keyword>
<evidence type="ECO:0000259" key="3">
    <source>
        <dbReference type="PROSITE" id="PS50893"/>
    </source>
</evidence>
<dbReference type="PROSITE" id="PS50893">
    <property type="entry name" value="ABC_TRANSPORTER_2"/>
    <property type="match status" value="1"/>
</dbReference>
<dbReference type="InterPro" id="IPR017871">
    <property type="entry name" value="ABC_transporter-like_CS"/>
</dbReference>
<dbReference type="GO" id="GO:0051301">
    <property type="term" value="P:cell division"/>
    <property type="evidence" value="ECO:0007669"/>
    <property type="project" value="UniProtKB-KW"/>
</dbReference>
<reference evidence="8" key="4">
    <citation type="submission" date="2016-11" db="EMBL/GenBank/DDBJ databases">
        <authorList>
            <person name="Papadimitriou K."/>
        </authorList>
    </citation>
    <scope>NUCLEOTIDE SEQUENCE [LARGE SCALE GENOMIC DNA]</scope>
    <source>
        <strain evidence="8">ACA-DC 1533</strain>
    </source>
</reference>
<reference evidence="4" key="1">
    <citation type="journal article" date="2014" name="Appl. Environ. Microbiol.">
        <title>Detection and genomic characterization of motility in Lactobacillus curvatus: confirmation of motility in a species outside the Lactobacillus salivarius clade.</title>
        <authorList>
            <person name="Cousin F.J."/>
            <person name="Lynch S.M."/>
            <person name="Harris H.M."/>
            <person name="McCann A."/>
            <person name="Lynch D.B."/>
            <person name="Neville B.A."/>
            <person name="Irisawa T."/>
            <person name="Okada S."/>
            <person name="Endo A."/>
            <person name="O'Toole P.W."/>
        </authorList>
    </citation>
    <scope>NUCLEOTIDE SEQUENCE</scope>
    <source>
        <strain evidence="4">KCTC 13900</strain>
    </source>
</reference>
<dbReference type="SMART" id="SM00382">
    <property type="entry name" value="AAA"/>
    <property type="match status" value="1"/>
</dbReference>
<evidence type="ECO:0000313" key="8">
    <source>
        <dbReference type="Proteomes" id="UP000190935"/>
    </source>
</evidence>
<keyword evidence="1" id="KW-0547">Nucleotide-binding</keyword>
<dbReference type="InterPro" id="IPR003593">
    <property type="entry name" value="AAA+_ATPase"/>
</dbReference>
<dbReference type="InterPro" id="IPR027417">
    <property type="entry name" value="P-loop_NTPase"/>
</dbReference>
<dbReference type="PANTHER" id="PTHR24220:SF470">
    <property type="entry name" value="CELL DIVISION ATP-BINDING PROTEIN FTSE"/>
    <property type="match status" value="1"/>
</dbReference>
<proteinExistence type="predicted"/>
<dbReference type="EMBL" id="JQBK01000002">
    <property type="protein sequence ID" value="KRN88076.1"/>
    <property type="molecule type" value="Genomic_DNA"/>
</dbReference>